<proteinExistence type="inferred from homology"/>
<organism evidence="5 6">
    <name type="scientific">Vitis vinifera</name>
    <name type="common">Grape</name>
    <dbReference type="NCBI Taxonomy" id="29760"/>
    <lineage>
        <taxon>Eukaryota</taxon>
        <taxon>Viridiplantae</taxon>
        <taxon>Streptophyta</taxon>
        <taxon>Embryophyta</taxon>
        <taxon>Tracheophyta</taxon>
        <taxon>Spermatophyta</taxon>
        <taxon>Magnoliopsida</taxon>
        <taxon>eudicotyledons</taxon>
        <taxon>Gunneridae</taxon>
        <taxon>Pentapetalae</taxon>
        <taxon>rosids</taxon>
        <taxon>Vitales</taxon>
        <taxon>Vitaceae</taxon>
        <taxon>Viteae</taxon>
        <taxon>Vitis</taxon>
    </lineage>
</organism>
<evidence type="ECO:0000256" key="2">
    <source>
        <dbReference type="ARBA" id="ARBA00022729"/>
    </source>
</evidence>
<gene>
    <name evidence="5" type="ORF">VitviT2T_027082</name>
</gene>
<dbReference type="PANTHER" id="PTHR22835">
    <property type="entry name" value="ZINC FINGER FYVE DOMAIN CONTAINING PROTEIN"/>
    <property type="match status" value="1"/>
</dbReference>
<dbReference type="Proteomes" id="UP001227230">
    <property type="component" value="Chromosome 18"/>
</dbReference>
<dbReference type="InterPro" id="IPR001087">
    <property type="entry name" value="GDSL"/>
</dbReference>
<evidence type="ECO:0000256" key="3">
    <source>
        <dbReference type="ARBA" id="ARBA00022801"/>
    </source>
</evidence>
<accession>A0ABY9DRP3</accession>
<evidence type="ECO:0000256" key="4">
    <source>
        <dbReference type="ARBA" id="ARBA00023180"/>
    </source>
</evidence>
<keyword evidence="2" id="KW-0732">Signal</keyword>
<dbReference type="InterPro" id="IPR036514">
    <property type="entry name" value="SGNH_hydro_sf"/>
</dbReference>
<dbReference type="CDD" id="cd01837">
    <property type="entry name" value="SGNH_plant_lipase_like"/>
    <property type="match status" value="1"/>
</dbReference>
<evidence type="ECO:0000313" key="6">
    <source>
        <dbReference type="Proteomes" id="UP001227230"/>
    </source>
</evidence>
<name>A0ABY9DRP3_VITVI</name>
<keyword evidence="3" id="KW-0378">Hydrolase</keyword>
<keyword evidence="6" id="KW-1185">Reference proteome</keyword>
<evidence type="ECO:0000313" key="5">
    <source>
        <dbReference type="EMBL" id="WKA09434.1"/>
    </source>
</evidence>
<sequence length="435" mass="47812">MGQCTDSIKLYGLTIKHFEFLHHVIQKSTSSSSSSLSLSLSLSLSMESPSTTRLATSLCCICVLLSFTTTVINPVVALENCKFPAIFNLGASSSDTGGYAAAFSQPPWPYGRTFFRMPAGRFSDGRLMIDFIANSFGLPFLSAYLNSLGSNYTNGANFATAASTIRLPTSIIPAGGFSPFYLDLQYDQFVQFKSRTLKIRKRGGVYKDLMPKEEYFPKALYTLDIGQNDLGEGFFANKSIQEVNATVPDIINGFSTNVRRIYKSGARSFWIHNTGPIGCLAYILANFQAAQRDSAGCSKPHNEVAQYFNYKLKEAVAQLRKDFPLAAITYVDVYSVKYSLFSQPKKYGFELPLVVCCGYGGEYNYSNDAGCGSTITVNGSQIFVGSCERPSLRVNWDGVHYTEAANKFVFDQISSGAFSDPPLPLKMACHRNASY</sequence>
<dbReference type="InterPro" id="IPR035669">
    <property type="entry name" value="SGNH_plant_lipase-like"/>
</dbReference>
<protein>
    <recommendedName>
        <fullName evidence="7">Esterase</fullName>
    </recommendedName>
</protein>
<comment type="similarity">
    <text evidence="1">Belongs to the 'GDSL' lipolytic enzyme family.</text>
</comment>
<dbReference type="EMBL" id="CP126665">
    <property type="protein sequence ID" value="WKA09434.1"/>
    <property type="molecule type" value="Genomic_DNA"/>
</dbReference>
<dbReference type="Pfam" id="PF00657">
    <property type="entry name" value="Lipase_GDSL"/>
    <property type="match status" value="1"/>
</dbReference>
<evidence type="ECO:0000256" key="1">
    <source>
        <dbReference type="ARBA" id="ARBA00008668"/>
    </source>
</evidence>
<keyword evidence="4" id="KW-0325">Glycoprotein</keyword>
<evidence type="ECO:0008006" key="7">
    <source>
        <dbReference type="Google" id="ProtNLM"/>
    </source>
</evidence>
<dbReference type="Gene3D" id="3.40.50.1110">
    <property type="entry name" value="SGNH hydrolase"/>
    <property type="match status" value="1"/>
</dbReference>
<dbReference type="PANTHER" id="PTHR22835:SF292">
    <property type="entry name" value="ESTERASE-LIKE ISOFORM X1"/>
    <property type="match status" value="1"/>
</dbReference>
<reference evidence="5 6" key="1">
    <citation type="journal article" date="2023" name="Hortic Res">
        <title>The complete reference genome for grapevine (Vitis vinifera L.) genetics and breeding.</title>
        <authorList>
            <person name="Shi X."/>
            <person name="Cao S."/>
            <person name="Wang X."/>
            <person name="Huang S."/>
            <person name="Wang Y."/>
            <person name="Liu Z."/>
            <person name="Liu W."/>
            <person name="Leng X."/>
            <person name="Peng Y."/>
            <person name="Wang N."/>
            <person name="Wang Y."/>
            <person name="Ma Z."/>
            <person name="Xu X."/>
            <person name="Zhang F."/>
            <person name="Xue H."/>
            <person name="Zhong H."/>
            <person name="Wang Y."/>
            <person name="Zhang K."/>
            <person name="Velt A."/>
            <person name="Avia K."/>
            <person name="Holtgrawe D."/>
            <person name="Grimplet J."/>
            <person name="Matus J.T."/>
            <person name="Ware D."/>
            <person name="Wu X."/>
            <person name="Wang H."/>
            <person name="Liu C."/>
            <person name="Fang Y."/>
            <person name="Rustenholz C."/>
            <person name="Cheng Z."/>
            <person name="Xiao H."/>
            <person name="Zhou Y."/>
        </authorList>
    </citation>
    <scope>NUCLEOTIDE SEQUENCE [LARGE SCALE GENOMIC DNA]</scope>
    <source>
        <strain evidence="6">cv. Pinot noir / PN40024</strain>
        <tissue evidence="5">Leaf</tissue>
    </source>
</reference>